<accession>B3ES03</accession>
<dbReference type="AlphaFoldDB" id="B3ES03"/>
<dbReference type="KEGG" id="aas:Aasi_0604"/>
<dbReference type="eggNOG" id="ENOG5032RR7">
    <property type="taxonomic scope" value="Bacteria"/>
</dbReference>
<evidence type="ECO:0000313" key="1">
    <source>
        <dbReference type="EMBL" id="ACE06005.1"/>
    </source>
</evidence>
<dbReference type="EMBL" id="CP001102">
    <property type="protein sequence ID" value="ACE06005.1"/>
    <property type="molecule type" value="Genomic_DNA"/>
</dbReference>
<dbReference type="GO" id="GO:0019867">
    <property type="term" value="C:outer membrane"/>
    <property type="evidence" value="ECO:0007669"/>
    <property type="project" value="InterPro"/>
</dbReference>
<evidence type="ECO:0008006" key="3">
    <source>
        <dbReference type="Google" id="ProtNLM"/>
    </source>
</evidence>
<gene>
    <name evidence="1" type="ordered locus">Aasi_0604</name>
</gene>
<name>B3ES03_AMOA5</name>
<dbReference type="STRING" id="452471.Aasi_0604"/>
<dbReference type="Proteomes" id="UP000001227">
    <property type="component" value="Chromosome"/>
</dbReference>
<proteinExistence type="predicted"/>
<evidence type="ECO:0000313" key="2">
    <source>
        <dbReference type="Proteomes" id="UP000001227"/>
    </source>
</evidence>
<dbReference type="HOGENOM" id="CLU_114082_1_0_10"/>
<dbReference type="PROSITE" id="PS51257">
    <property type="entry name" value="PROKAR_LIPOPROTEIN"/>
    <property type="match status" value="1"/>
</dbReference>
<reference evidence="1 2" key="1">
    <citation type="journal article" date="2010" name="J. Bacteriol.">
        <title>The genome of the amoeba symbiont 'Candidatus Amoebophilus asiaticus' reveals common mechanisms for host cell interaction among amoeba-associated bacteria.</title>
        <authorList>
            <person name="Schmitz-Esser S."/>
            <person name="Tischler P."/>
            <person name="Arnold R."/>
            <person name="Montanaro J."/>
            <person name="Wagner M."/>
            <person name="Rattei T."/>
            <person name="Horn M."/>
        </authorList>
    </citation>
    <scope>NUCLEOTIDE SEQUENCE [LARGE SCALE GENOMIC DNA]</scope>
    <source>
        <strain evidence="1 2">5a2</strain>
    </source>
</reference>
<dbReference type="OrthoDB" id="9790776at2"/>
<organism evidence="1 2">
    <name type="scientific">Amoebophilus asiaticus (strain 5a2)</name>
    <dbReference type="NCBI Taxonomy" id="452471"/>
    <lineage>
        <taxon>Bacteria</taxon>
        <taxon>Pseudomonadati</taxon>
        <taxon>Bacteroidota</taxon>
        <taxon>Cytophagia</taxon>
        <taxon>Cytophagales</taxon>
        <taxon>Amoebophilaceae</taxon>
        <taxon>Candidatus Amoebophilus</taxon>
    </lineage>
</organism>
<protein>
    <recommendedName>
        <fullName evidence="3">Lipopolysaccharide-assembly</fullName>
    </recommendedName>
</protein>
<dbReference type="Pfam" id="PF04390">
    <property type="entry name" value="LptE"/>
    <property type="match status" value="1"/>
</dbReference>
<keyword evidence="2" id="KW-1185">Reference proteome</keyword>
<dbReference type="InterPro" id="IPR007485">
    <property type="entry name" value="LPS_assembly_LptE"/>
</dbReference>
<sequence length="178" mass="20049">MNITLNKNKHINFLLSILAGLILQSCLMYTFSGSSLSKEAKTFSMQPFQSRVALGPANLSEQLAEKLRMELAQKTKLKEVFSNGDIQFEGIITEFKYTPITPRSDDRGATTSREQLSITVQVSYSNAYDKDFEFSKKQFTQTADKDASTSRDTEEPGLVEDILKKLIKDIFNASIANW</sequence>
<dbReference type="GO" id="GO:0043165">
    <property type="term" value="P:Gram-negative-bacterium-type cell outer membrane assembly"/>
    <property type="evidence" value="ECO:0007669"/>
    <property type="project" value="InterPro"/>
</dbReference>